<evidence type="ECO:0000256" key="9">
    <source>
        <dbReference type="PIRSR" id="PIRSR623088-3"/>
    </source>
</evidence>
<evidence type="ECO:0000256" key="7">
    <source>
        <dbReference type="PIRSR" id="PIRSR623088-1"/>
    </source>
</evidence>
<dbReference type="KEGG" id="spu:589578"/>
<dbReference type="SMART" id="SM00471">
    <property type="entry name" value="HDc"/>
    <property type="match status" value="1"/>
</dbReference>
<dbReference type="PRINTS" id="PR00387">
    <property type="entry name" value="PDIESTERASE1"/>
</dbReference>
<feature type="domain" description="PDEase" evidence="12">
    <location>
        <begin position="189"/>
        <end position="511"/>
    </location>
</feature>
<evidence type="ECO:0000256" key="6">
    <source>
        <dbReference type="ARBA" id="ARBA00061167"/>
    </source>
</evidence>
<dbReference type="Proteomes" id="UP000007110">
    <property type="component" value="Unassembled WGS sequence"/>
</dbReference>
<dbReference type="FunFam" id="1.10.1300.10:FF:000006">
    <property type="entry name" value="Phosphodiesterase 9A"/>
    <property type="match status" value="1"/>
</dbReference>
<dbReference type="GO" id="GO:0141162">
    <property type="term" value="P:negative regulation of cAMP/PKA signal transduction"/>
    <property type="evidence" value="ECO:0000318"/>
    <property type="project" value="GO_Central"/>
</dbReference>
<dbReference type="GO" id="GO:0046872">
    <property type="term" value="F:metal ion binding"/>
    <property type="evidence" value="ECO:0007669"/>
    <property type="project" value="UniProtKB-KW"/>
</dbReference>
<protein>
    <recommendedName>
        <fullName evidence="10">Phosphodiesterase</fullName>
        <ecNumber evidence="10">3.1.4.-</ecNumber>
    </recommendedName>
</protein>
<comment type="similarity">
    <text evidence="6">Belongs to the cyclic nucleotide phosphodiesterase family. PDE9 subfamily.</text>
</comment>
<evidence type="ECO:0000256" key="1">
    <source>
        <dbReference type="ARBA" id="ARBA00000583"/>
    </source>
</evidence>
<reference evidence="14" key="1">
    <citation type="submission" date="2015-02" db="EMBL/GenBank/DDBJ databases">
        <title>Genome sequencing for Strongylocentrotus purpuratus.</title>
        <authorList>
            <person name="Murali S."/>
            <person name="Liu Y."/>
            <person name="Vee V."/>
            <person name="English A."/>
            <person name="Wang M."/>
            <person name="Skinner E."/>
            <person name="Han Y."/>
            <person name="Muzny D.M."/>
            <person name="Worley K.C."/>
            <person name="Gibbs R.A."/>
        </authorList>
    </citation>
    <scope>NUCLEOTIDE SEQUENCE</scope>
</reference>
<evidence type="ECO:0000256" key="3">
    <source>
        <dbReference type="ARBA" id="ARBA00022723"/>
    </source>
</evidence>
<dbReference type="GO" id="GO:0046069">
    <property type="term" value="P:cGMP catabolic process"/>
    <property type="evidence" value="ECO:0000318"/>
    <property type="project" value="GO_Central"/>
</dbReference>
<keyword evidence="11" id="KW-0175">Coiled coil</keyword>
<feature type="binding site" evidence="9">
    <location>
        <position position="305"/>
    </location>
    <ligand>
        <name>Zn(2+)</name>
        <dbReference type="ChEBI" id="CHEBI:29105"/>
        <label>1</label>
    </ligand>
</feature>
<dbReference type="GO" id="GO:0004115">
    <property type="term" value="F:3',5'-cyclic-AMP phosphodiesterase activity"/>
    <property type="evidence" value="ECO:0000318"/>
    <property type="project" value="GO_Central"/>
</dbReference>
<dbReference type="Pfam" id="PF00233">
    <property type="entry name" value="PDEase_I"/>
    <property type="match status" value="1"/>
</dbReference>
<comment type="cofactor">
    <cofactor evidence="10">
        <name>a divalent metal cation</name>
        <dbReference type="ChEBI" id="CHEBI:60240"/>
    </cofactor>
    <text evidence="10">Binds 2 divalent metal cations per subunit. Site 1 may preferentially bind zinc ions, while site 2 has a preference for magnesium and/or manganese ions.</text>
</comment>
<feature type="active site" description="Proton donor" evidence="7">
    <location>
        <position position="265"/>
    </location>
</feature>
<comment type="pathway">
    <text evidence="5">Purine metabolism; 3',5'-cyclic GMP degradation; GMP from 3',5'-cyclic GMP: step 1/1.</text>
</comment>
<feature type="binding site" evidence="9">
    <location>
        <position position="306"/>
    </location>
    <ligand>
        <name>Zn(2+)</name>
        <dbReference type="ChEBI" id="CHEBI:29105"/>
        <label>2</label>
    </ligand>
</feature>
<feature type="binding site" evidence="8">
    <location>
        <position position="306"/>
    </location>
    <ligand>
        <name>AMP</name>
        <dbReference type="ChEBI" id="CHEBI:456215"/>
    </ligand>
</feature>
<dbReference type="InterPro" id="IPR023088">
    <property type="entry name" value="PDEase"/>
</dbReference>
<dbReference type="GO" id="GO:0007165">
    <property type="term" value="P:signal transduction"/>
    <property type="evidence" value="ECO:0007669"/>
    <property type="project" value="InterPro"/>
</dbReference>
<dbReference type="PROSITE" id="PS00126">
    <property type="entry name" value="PDEASE_I_1"/>
    <property type="match status" value="1"/>
</dbReference>
<dbReference type="InterPro" id="IPR036971">
    <property type="entry name" value="PDEase_catalytic_dom_sf"/>
</dbReference>
<feature type="binding site" evidence="9">
    <location>
        <position position="269"/>
    </location>
    <ligand>
        <name>Zn(2+)</name>
        <dbReference type="ChEBI" id="CHEBI:29105"/>
        <label>1</label>
    </ligand>
</feature>
<dbReference type="RefSeq" id="XP_030833793.1">
    <property type="nucleotide sequence ID" value="XM_030977933.1"/>
</dbReference>
<dbReference type="PANTHER" id="PTHR11347">
    <property type="entry name" value="CYCLIC NUCLEOTIDE PHOSPHODIESTERASE"/>
    <property type="match status" value="1"/>
</dbReference>
<evidence type="ECO:0000256" key="5">
    <source>
        <dbReference type="ARBA" id="ARBA00037913"/>
    </source>
</evidence>
<dbReference type="CTD" id="5152"/>
<organism evidence="13 14">
    <name type="scientific">Strongylocentrotus purpuratus</name>
    <name type="common">Purple sea urchin</name>
    <dbReference type="NCBI Taxonomy" id="7668"/>
    <lineage>
        <taxon>Eukaryota</taxon>
        <taxon>Metazoa</taxon>
        <taxon>Echinodermata</taxon>
        <taxon>Eleutherozoa</taxon>
        <taxon>Echinozoa</taxon>
        <taxon>Echinoidea</taxon>
        <taxon>Euechinoidea</taxon>
        <taxon>Echinacea</taxon>
        <taxon>Camarodonta</taxon>
        <taxon>Echinidea</taxon>
        <taxon>Strongylocentrotidae</taxon>
        <taxon>Strongylocentrotus</taxon>
    </lineage>
</organism>
<feature type="binding site" evidence="9">
    <location>
        <position position="416"/>
    </location>
    <ligand>
        <name>Zn(2+)</name>
        <dbReference type="ChEBI" id="CHEBI:29105"/>
        <label>1</label>
    </ligand>
</feature>
<name>A0A7M7SV68_STRPU</name>
<comment type="catalytic activity">
    <reaction evidence="1">
        <text>3',5'-cyclic GMP + H2O = GMP + H(+)</text>
        <dbReference type="Rhea" id="RHEA:16957"/>
        <dbReference type="ChEBI" id="CHEBI:15377"/>
        <dbReference type="ChEBI" id="CHEBI:15378"/>
        <dbReference type="ChEBI" id="CHEBI:57746"/>
        <dbReference type="ChEBI" id="CHEBI:58115"/>
        <dbReference type="EC" id="3.1.4.35"/>
    </reaction>
</comment>
<evidence type="ECO:0000256" key="8">
    <source>
        <dbReference type="PIRSR" id="PIRSR623088-2"/>
    </source>
</evidence>
<dbReference type="AlphaFoldDB" id="A0A7M7SV68"/>
<dbReference type="InterPro" id="IPR002073">
    <property type="entry name" value="PDEase_catalytic_dom"/>
</dbReference>
<evidence type="ECO:0000256" key="11">
    <source>
        <dbReference type="SAM" id="Coils"/>
    </source>
</evidence>
<dbReference type="PROSITE" id="PS51845">
    <property type="entry name" value="PDEASE_I_2"/>
    <property type="match status" value="1"/>
</dbReference>
<dbReference type="EnsemblMetazoa" id="XM_030977933">
    <property type="protein sequence ID" value="XP_030833793"/>
    <property type="gene ID" value="LOC589578"/>
</dbReference>
<feature type="binding site" evidence="8">
    <location>
        <position position="416"/>
    </location>
    <ligand>
        <name>AMP</name>
        <dbReference type="ChEBI" id="CHEBI:456215"/>
    </ligand>
</feature>
<dbReference type="InterPro" id="IPR003607">
    <property type="entry name" value="HD/PDEase_dom"/>
</dbReference>
<dbReference type="CDD" id="cd00077">
    <property type="entry name" value="HDc"/>
    <property type="match status" value="1"/>
</dbReference>
<reference evidence="13" key="2">
    <citation type="submission" date="2021-01" db="UniProtKB">
        <authorList>
            <consortium name="EnsemblMetazoa"/>
        </authorList>
    </citation>
    <scope>IDENTIFICATION</scope>
</reference>
<evidence type="ECO:0000256" key="2">
    <source>
        <dbReference type="ARBA" id="ARBA00022535"/>
    </source>
</evidence>
<keyword evidence="3 9" id="KW-0479">Metal-binding</keyword>
<feature type="binding site" evidence="9">
    <location>
        <position position="306"/>
    </location>
    <ligand>
        <name>Zn(2+)</name>
        <dbReference type="ChEBI" id="CHEBI:29105"/>
        <label>1</label>
    </ligand>
</feature>
<keyword evidence="2" id="KW-0140">cGMP</keyword>
<feature type="coiled-coil region" evidence="11">
    <location>
        <begin position="114"/>
        <end position="168"/>
    </location>
</feature>
<evidence type="ECO:0000256" key="4">
    <source>
        <dbReference type="ARBA" id="ARBA00022801"/>
    </source>
</evidence>
<proteinExistence type="inferred from homology"/>
<evidence type="ECO:0000313" key="14">
    <source>
        <dbReference type="Proteomes" id="UP000007110"/>
    </source>
</evidence>
<feature type="binding site" evidence="8">
    <location>
        <position position="467"/>
    </location>
    <ligand>
        <name>AMP</name>
        <dbReference type="ChEBI" id="CHEBI:456215"/>
    </ligand>
</feature>
<dbReference type="GeneID" id="589578"/>
<feature type="binding site" evidence="8">
    <location>
        <begin position="265"/>
        <end position="269"/>
    </location>
    <ligand>
        <name>AMP</name>
        <dbReference type="ChEBI" id="CHEBI:456215"/>
    </ligand>
</feature>
<dbReference type="Gene3D" id="1.10.1300.10">
    <property type="entry name" value="3'5'-cyclic nucleotide phosphodiesterase, catalytic domain"/>
    <property type="match status" value="1"/>
</dbReference>
<accession>A0A7M7SV68</accession>
<dbReference type="SUPFAM" id="SSF109604">
    <property type="entry name" value="HD-domain/PDEase-like"/>
    <property type="match status" value="1"/>
</dbReference>
<keyword evidence="14" id="KW-1185">Reference proteome</keyword>
<dbReference type="InParanoid" id="A0A7M7SV68"/>
<dbReference type="InterPro" id="IPR023174">
    <property type="entry name" value="PDEase_CS"/>
</dbReference>
<evidence type="ECO:0000259" key="12">
    <source>
        <dbReference type="PROSITE" id="PS51845"/>
    </source>
</evidence>
<evidence type="ECO:0000256" key="10">
    <source>
        <dbReference type="RuleBase" id="RU363067"/>
    </source>
</evidence>
<dbReference type="EC" id="3.1.4.-" evidence="10"/>
<keyword evidence="4 10" id="KW-0378">Hydrolase</keyword>
<evidence type="ECO:0000313" key="13">
    <source>
        <dbReference type="EnsemblMetazoa" id="XP_030833793"/>
    </source>
</evidence>
<dbReference type="GO" id="GO:0047555">
    <property type="term" value="F:3',5'-cyclic-GMP phosphodiesterase activity"/>
    <property type="evidence" value="ECO:0000318"/>
    <property type="project" value="GO_Central"/>
</dbReference>
<sequence>MGIGASYSKARAIHLDLDGRIEKIIFSSHCGSRDIHDLLTSVAGVSRWANISLKDQQGALVSIAPTMPTNTAREPYKVIVSQNRQGEAHDEVLHGVLTHVSEQMTKAFRINEMKDEMLNRLNVMQQRIESTEAVVPEQQLEGMKAIEIEKCKMEIRAIKDELLAAKSRHANFCKCTIPAAQGNDTRIVAKRDVPKYPKYTLSRETKEYLKKPTFDIWHWESNEMLCLLEHMYHELGLVNEFHMNPIVLRRFLLCVQENYRNNPFHNFRHCFCVTQMMYGMIYLCDLQSKVCLSDLGILLTAAVCHDLDHPGFNNTYQINARTDLAIRYNDISPLENHHCAVAFKIISNPECNIFRNVPEEQFKDIRQGIIMLIMATDMARHSEILDQFKAQVESGFDFSNQEHLNYLRMVLIKCCDISNEVRPSDVSEPWVDCLLEEYFMQSDREKIEGLPVASFMDRDKVTKPTAQVGFIKFVLIPMFEVVAKLFTQLNDSVVEPLRSALYRYEEQKLKEDQIKEKLRETARIRAEQEGVD</sequence>
<dbReference type="OMA" id="EKCHNDI"/>
<dbReference type="OrthoDB" id="546632at2759"/>